<dbReference type="Pfam" id="PF00481">
    <property type="entry name" value="PP2C"/>
    <property type="match status" value="1"/>
</dbReference>
<dbReference type="OrthoDB" id="420076at2759"/>
<dbReference type="InterPro" id="IPR015655">
    <property type="entry name" value="PP2C"/>
</dbReference>
<comment type="function">
    <text evidence="12">Mitochondrial enzyme that catalyzes the dephosphorylation and concomitant reactivation of the alpha subunit of the E1 component of the pyruvate dehydrogenase complex (PDC), thereby stimulating the conversion of pyruvate into acetyl-CoA. Acts as a crucial regulator of T cell metabolism and function, with a particular focus on T-helper Th17.</text>
</comment>
<name>A0A8T3CX68_9TELE</name>
<evidence type="ECO:0000256" key="5">
    <source>
        <dbReference type="ARBA" id="ARBA00022842"/>
    </source>
</evidence>
<keyword evidence="6" id="KW-0904">Protein phosphatase</keyword>
<organism evidence="17 18">
    <name type="scientific">Albula goreensis</name>
    <dbReference type="NCBI Taxonomy" id="1534307"/>
    <lineage>
        <taxon>Eukaryota</taxon>
        <taxon>Metazoa</taxon>
        <taxon>Chordata</taxon>
        <taxon>Craniata</taxon>
        <taxon>Vertebrata</taxon>
        <taxon>Euteleostomi</taxon>
        <taxon>Actinopterygii</taxon>
        <taxon>Neopterygii</taxon>
        <taxon>Teleostei</taxon>
        <taxon>Albuliformes</taxon>
        <taxon>Albulidae</taxon>
        <taxon>Albula</taxon>
    </lineage>
</organism>
<evidence type="ECO:0000256" key="11">
    <source>
        <dbReference type="ARBA" id="ARBA00048892"/>
    </source>
</evidence>
<evidence type="ECO:0000256" key="14">
    <source>
        <dbReference type="ARBA" id="ARBA00080557"/>
    </source>
</evidence>
<dbReference type="GO" id="GO:0005739">
    <property type="term" value="C:mitochondrion"/>
    <property type="evidence" value="ECO:0007669"/>
    <property type="project" value="UniProtKB-SubCell"/>
</dbReference>
<keyword evidence="18" id="KW-1185">Reference proteome</keyword>
<comment type="catalytic activity">
    <reaction evidence="11">
        <text>O-phospho-L-seryl-[pyruvate dehydrogenase E1 alpha subunit] + H2O = L-seryl-[pyruvate dehydrogenase E1 alpha subunit] + phosphate</text>
        <dbReference type="Rhea" id="RHEA:12669"/>
        <dbReference type="Rhea" id="RHEA-COMP:13689"/>
        <dbReference type="Rhea" id="RHEA-COMP:13690"/>
        <dbReference type="ChEBI" id="CHEBI:15377"/>
        <dbReference type="ChEBI" id="CHEBI:29999"/>
        <dbReference type="ChEBI" id="CHEBI:43474"/>
        <dbReference type="ChEBI" id="CHEBI:83421"/>
        <dbReference type="EC" id="3.1.3.43"/>
    </reaction>
    <physiologicalReaction direction="left-to-right" evidence="11">
        <dbReference type="Rhea" id="RHEA:12670"/>
    </physiologicalReaction>
</comment>
<dbReference type="EC" id="3.1.3.43" evidence="10"/>
<feature type="compositionally biased region" description="Polar residues" evidence="15">
    <location>
        <begin position="76"/>
        <end position="88"/>
    </location>
</feature>
<evidence type="ECO:0000256" key="10">
    <source>
        <dbReference type="ARBA" id="ARBA00038972"/>
    </source>
</evidence>
<evidence type="ECO:0000256" key="6">
    <source>
        <dbReference type="ARBA" id="ARBA00022912"/>
    </source>
</evidence>
<dbReference type="AlphaFoldDB" id="A0A8T3CX68"/>
<protein>
    <recommendedName>
        <fullName evidence="13">[Pyruvate dehydrogenase [acetyl-transferring]]-phosphatase 2, mitochondrial</fullName>
        <ecNumber evidence="10">3.1.3.43</ecNumber>
    </recommendedName>
    <alternativeName>
        <fullName evidence="14">Pyruvate dehydrogenase phosphatase catalytic subunit 2</fullName>
    </alternativeName>
</protein>
<accession>A0A8T3CX68</accession>
<proteinExistence type="predicted"/>
<evidence type="ECO:0000256" key="7">
    <source>
        <dbReference type="ARBA" id="ARBA00022946"/>
    </source>
</evidence>
<dbReference type="PANTHER" id="PTHR13832:SF343">
    <property type="entry name" value="[PYRUVATE DEHYDROGENASE [ACETYL-TRANSFERRING]]-PHOSPHATASE 2, MITOCHONDRIAL"/>
    <property type="match status" value="1"/>
</dbReference>
<comment type="caution">
    <text evidence="17">The sequence shown here is derived from an EMBL/GenBank/DDBJ whole genome shotgun (WGS) entry which is preliminary data.</text>
</comment>
<dbReference type="PROSITE" id="PS51746">
    <property type="entry name" value="PPM_2"/>
    <property type="match status" value="1"/>
</dbReference>
<evidence type="ECO:0000256" key="15">
    <source>
        <dbReference type="SAM" id="MobiDB-lite"/>
    </source>
</evidence>
<evidence type="ECO:0000256" key="9">
    <source>
        <dbReference type="ARBA" id="ARBA00023211"/>
    </source>
</evidence>
<evidence type="ECO:0000259" key="16">
    <source>
        <dbReference type="PROSITE" id="PS51746"/>
    </source>
</evidence>
<dbReference type="CDD" id="cd00143">
    <property type="entry name" value="PP2Cc"/>
    <property type="match status" value="1"/>
</dbReference>
<evidence type="ECO:0000256" key="3">
    <source>
        <dbReference type="ARBA" id="ARBA00022723"/>
    </source>
</evidence>
<feature type="domain" description="PPM-type phosphatase" evidence="16">
    <location>
        <begin position="127"/>
        <end position="524"/>
    </location>
</feature>
<sequence length="534" mass="59923">MAWFLSLRLKCDFHWAEMFSPVSSWVLHCVKWTTFSHNVFFSHGHQRQLLRCFWFPLKPSTALFSNSSSCCSDLNPGHSSTPQAQRHSSTGEDPDFQLSSAQVSAILRANEQSVRFTESDGRGLNTVLGFESNQLAANTPIEDRRSAAICLQTKGAMFGVFDGHCGYACAQTVSERLLYYAAMALMSHRNLAEVESAVENLRPVPPLLQWYKHHNDYNYRESASLYVENLRVFWQELLACEESLHPEGMGPWDALDLAFRRLDADISLEAQVPLESDLMRSMALRAAFAGSTACVAHVDSEGIHVANAGDCRAVLGIQEDDGSWSALPLSCDHNALNEAELARVQSQHPDSEEGTVVEDDRLLGTLMPLRAFGDVRFKWSLELQRSILENSRDLESLDIYEYTPPNYLTPPYLEATPELTYHRLSPKDRFLILASDGLWDCLDSEEAVRLVSEHLMDVHLRGVLSSHMTSPTLDPNSATHLIRHAVGTNEYGEVDPERLAAMLALPEEVARMYRDDITAIVVYFNPNLGKNQDD</sequence>
<reference evidence="17" key="1">
    <citation type="submission" date="2021-01" db="EMBL/GenBank/DDBJ databases">
        <authorList>
            <person name="Zahm M."/>
            <person name="Roques C."/>
            <person name="Cabau C."/>
            <person name="Klopp C."/>
            <person name="Donnadieu C."/>
            <person name="Jouanno E."/>
            <person name="Lampietro C."/>
            <person name="Louis A."/>
            <person name="Herpin A."/>
            <person name="Echchiki A."/>
            <person name="Berthelot C."/>
            <person name="Parey E."/>
            <person name="Roest-Crollius H."/>
            <person name="Braasch I."/>
            <person name="Postlethwait J."/>
            <person name="Bobe J."/>
            <person name="Montfort J."/>
            <person name="Bouchez O."/>
            <person name="Begum T."/>
            <person name="Mejri S."/>
            <person name="Adams A."/>
            <person name="Chen W.-J."/>
            <person name="Guiguen Y."/>
        </authorList>
    </citation>
    <scope>NUCLEOTIDE SEQUENCE</scope>
    <source>
        <tissue evidence="17">Blood</tissue>
    </source>
</reference>
<dbReference type="InterPro" id="IPR036457">
    <property type="entry name" value="PPM-type-like_dom_sf"/>
</dbReference>
<evidence type="ECO:0000256" key="8">
    <source>
        <dbReference type="ARBA" id="ARBA00023128"/>
    </source>
</evidence>
<evidence type="ECO:0000313" key="18">
    <source>
        <dbReference type="Proteomes" id="UP000829720"/>
    </source>
</evidence>
<dbReference type="GO" id="GO:0046872">
    <property type="term" value="F:metal ion binding"/>
    <property type="evidence" value="ECO:0007669"/>
    <property type="project" value="UniProtKB-KW"/>
</dbReference>
<dbReference type="Proteomes" id="UP000829720">
    <property type="component" value="Unassembled WGS sequence"/>
</dbReference>
<dbReference type="FunFam" id="3.60.40.10:FF:000006">
    <property type="entry name" value="Pyruvate dehyrogenase phosphatase catalytic subunit 1"/>
    <property type="match status" value="1"/>
</dbReference>
<comment type="cofactor">
    <cofactor evidence="1">
        <name>Mg(2+)</name>
        <dbReference type="ChEBI" id="CHEBI:18420"/>
    </cofactor>
</comment>
<comment type="subcellular location">
    <subcellularLocation>
        <location evidence="2">Mitochondrion</location>
    </subcellularLocation>
</comment>
<keyword evidence="5" id="KW-0460">Magnesium</keyword>
<dbReference type="EMBL" id="JAERUA010000015">
    <property type="protein sequence ID" value="KAI1889903.1"/>
    <property type="molecule type" value="Genomic_DNA"/>
</dbReference>
<keyword evidence="8" id="KW-0496">Mitochondrion</keyword>
<evidence type="ECO:0000256" key="4">
    <source>
        <dbReference type="ARBA" id="ARBA00022801"/>
    </source>
</evidence>
<dbReference type="InterPro" id="IPR001932">
    <property type="entry name" value="PPM-type_phosphatase-like_dom"/>
</dbReference>
<keyword evidence="7" id="KW-0809">Transit peptide</keyword>
<gene>
    <name evidence="17" type="ORF">AGOR_G00167700</name>
</gene>
<keyword evidence="9" id="KW-0464">Manganese</keyword>
<keyword evidence="3" id="KW-0479">Metal-binding</keyword>
<dbReference type="PANTHER" id="PTHR13832">
    <property type="entry name" value="PROTEIN PHOSPHATASE 2C"/>
    <property type="match status" value="1"/>
</dbReference>
<evidence type="ECO:0000256" key="13">
    <source>
        <dbReference type="ARBA" id="ARBA00070676"/>
    </source>
</evidence>
<evidence type="ECO:0000256" key="1">
    <source>
        <dbReference type="ARBA" id="ARBA00001946"/>
    </source>
</evidence>
<evidence type="ECO:0000313" key="17">
    <source>
        <dbReference type="EMBL" id="KAI1889903.1"/>
    </source>
</evidence>
<dbReference type="GO" id="GO:0004741">
    <property type="term" value="F:[pyruvate dehydrogenase (acetyl-transferring)]-phosphatase activity"/>
    <property type="evidence" value="ECO:0007669"/>
    <property type="project" value="UniProtKB-EC"/>
</dbReference>
<dbReference type="SUPFAM" id="SSF81606">
    <property type="entry name" value="PP2C-like"/>
    <property type="match status" value="1"/>
</dbReference>
<feature type="region of interest" description="Disordered" evidence="15">
    <location>
        <begin position="76"/>
        <end position="95"/>
    </location>
</feature>
<keyword evidence="4" id="KW-0378">Hydrolase</keyword>
<evidence type="ECO:0000256" key="2">
    <source>
        <dbReference type="ARBA" id="ARBA00004173"/>
    </source>
</evidence>
<dbReference type="Gene3D" id="3.60.40.10">
    <property type="entry name" value="PPM-type phosphatase domain"/>
    <property type="match status" value="1"/>
</dbReference>
<evidence type="ECO:0000256" key="12">
    <source>
        <dbReference type="ARBA" id="ARBA00054115"/>
    </source>
</evidence>
<dbReference type="SMART" id="SM00332">
    <property type="entry name" value="PP2Cc"/>
    <property type="match status" value="1"/>
</dbReference>